<evidence type="ECO:0000313" key="2">
    <source>
        <dbReference type="EMBL" id="KAK7007370.1"/>
    </source>
</evidence>
<dbReference type="Proteomes" id="UP001362999">
    <property type="component" value="Unassembled WGS sequence"/>
</dbReference>
<name>A0AAW0AEG9_9AGAR</name>
<dbReference type="AlphaFoldDB" id="A0AAW0AEG9"/>
<feature type="compositionally biased region" description="Basic and acidic residues" evidence="1">
    <location>
        <begin position="140"/>
        <end position="156"/>
    </location>
</feature>
<evidence type="ECO:0000256" key="1">
    <source>
        <dbReference type="SAM" id="MobiDB-lite"/>
    </source>
</evidence>
<feature type="compositionally biased region" description="Basic residues" evidence="1">
    <location>
        <begin position="127"/>
        <end position="139"/>
    </location>
</feature>
<accession>A0AAW0AEG9</accession>
<dbReference type="EMBL" id="JAWWNJ010000071">
    <property type="protein sequence ID" value="KAK7007370.1"/>
    <property type="molecule type" value="Genomic_DNA"/>
</dbReference>
<gene>
    <name evidence="2" type="ORF">R3P38DRAFT_2792706</name>
</gene>
<protein>
    <submittedName>
        <fullName evidence="2">Uncharacterized protein</fullName>
    </submittedName>
</protein>
<organism evidence="2 3">
    <name type="scientific">Favolaschia claudopus</name>
    <dbReference type="NCBI Taxonomy" id="2862362"/>
    <lineage>
        <taxon>Eukaryota</taxon>
        <taxon>Fungi</taxon>
        <taxon>Dikarya</taxon>
        <taxon>Basidiomycota</taxon>
        <taxon>Agaricomycotina</taxon>
        <taxon>Agaricomycetes</taxon>
        <taxon>Agaricomycetidae</taxon>
        <taxon>Agaricales</taxon>
        <taxon>Marasmiineae</taxon>
        <taxon>Mycenaceae</taxon>
        <taxon>Favolaschia</taxon>
    </lineage>
</organism>
<feature type="region of interest" description="Disordered" evidence="1">
    <location>
        <begin position="122"/>
        <end position="170"/>
    </location>
</feature>
<reference evidence="2 3" key="1">
    <citation type="journal article" date="2024" name="J Genomics">
        <title>Draft genome sequencing and assembly of Favolaschia claudopus CIRM-BRFM 2984 isolated from oak limbs.</title>
        <authorList>
            <person name="Navarro D."/>
            <person name="Drula E."/>
            <person name="Chaduli D."/>
            <person name="Cazenave R."/>
            <person name="Ahrendt S."/>
            <person name="Wang J."/>
            <person name="Lipzen A."/>
            <person name="Daum C."/>
            <person name="Barry K."/>
            <person name="Grigoriev I.V."/>
            <person name="Favel A."/>
            <person name="Rosso M.N."/>
            <person name="Martin F."/>
        </authorList>
    </citation>
    <scope>NUCLEOTIDE SEQUENCE [LARGE SCALE GENOMIC DNA]</scope>
    <source>
        <strain evidence="2 3">CIRM-BRFM 2984</strain>
    </source>
</reference>
<sequence length="170" mass="18416">MGASHRSFSKSCEAFDQVYGGFDQVYGGFGQKYGGFGKVNGGSGKVNGGFGKGFHTGFWECLCEAGGSAEGSAKSGTMLGSIKKIANIWSSQALSIHRGQLIAGDQWGTAREQYQRPELEGLLKHPLQAKKTQRKRRTHRDGGRAEGGQRLEEGTRHFPFGKKPITSRFA</sequence>
<comment type="caution">
    <text evidence="2">The sequence shown here is derived from an EMBL/GenBank/DDBJ whole genome shotgun (WGS) entry which is preliminary data.</text>
</comment>
<keyword evidence="3" id="KW-1185">Reference proteome</keyword>
<proteinExistence type="predicted"/>
<evidence type="ECO:0000313" key="3">
    <source>
        <dbReference type="Proteomes" id="UP001362999"/>
    </source>
</evidence>